<feature type="region of interest" description="Disordered" evidence="1">
    <location>
        <begin position="408"/>
        <end position="530"/>
    </location>
</feature>
<feature type="region of interest" description="Disordered" evidence="1">
    <location>
        <begin position="971"/>
        <end position="1019"/>
    </location>
</feature>
<keyword evidence="4" id="KW-1185">Reference proteome</keyword>
<feature type="compositionally biased region" description="Basic and acidic residues" evidence="1">
    <location>
        <begin position="971"/>
        <end position="988"/>
    </location>
</feature>
<evidence type="ECO:0000313" key="4">
    <source>
        <dbReference type="Proteomes" id="UP001231189"/>
    </source>
</evidence>
<dbReference type="InterPro" id="IPR043502">
    <property type="entry name" value="DNA/RNA_pol_sf"/>
</dbReference>
<dbReference type="PANTHER" id="PTHR47481">
    <property type="match status" value="1"/>
</dbReference>
<protein>
    <recommendedName>
        <fullName evidence="2">Reverse transcriptase Ty1/copia-type domain-containing protein</fullName>
    </recommendedName>
</protein>
<feature type="compositionally biased region" description="Basic residues" evidence="1">
    <location>
        <begin position="513"/>
        <end position="522"/>
    </location>
</feature>
<feature type="compositionally biased region" description="Low complexity" evidence="1">
    <location>
        <begin position="268"/>
        <end position="279"/>
    </location>
</feature>
<dbReference type="SUPFAM" id="SSF56672">
    <property type="entry name" value="DNA/RNA polymerases"/>
    <property type="match status" value="1"/>
</dbReference>
<proteinExistence type="predicted"/>
<dbReference type="EMBL" id="JAUUTY010000004">
    <property type="protein sequence ID" value="KAK1643700.1"/>
    <property type="molecule type" value="Genomic_DNA"/>
</dbReference>
<feature type="domain" description="Reverse transcriptase Ty1/copia-type" evidence="2">
    <location>
        <begin position="571"/>
        <end position="813"/>
    </location>
</feature>
<evidence type="ECO:0000313" key="3">
    <source>
        <dbReference type="EMBL" id="KAK1643700.1"/>
    </source>
</evidence>
<gene>
    <name evidence="3" type="ORF">QYE76_061505</name>
</gene>
<dbReference type="PANTHER" id="PTHR47481:SF31">
    <property type="entry name" value="OS01G0873500 PROTEIN"/>
    <property type="match status" value="1"/>
</dbReference>
<feature type="region of interest" description="Disordered" evidence="1">
    <location>
        <begin position="224"/>
        <end position="298"/>
    </location>
</feature>
<sequence length="1480" mass="159877">MGSTGALQLSSSIGALPVAPPASISAPAVRLDATNFTLWKGLTLPNLSGAGLHGYLDGTEEAPAKTITQGTGNDAVDVTNPAYTRWWTTDQRVLGLLLGSMEPEIACQLIGCTTAAAVWSAVHTMYGAQSRANIRHLRRQLTTLRKDDLTACQYMHKMKAIADTLAIAGAPVPNDDLVDYIITGLGKAFNAIAGHLTMGNRSVPYAEFYSGILSFDSMQTQQTQDDEWTSAANAASRAGSYSNNSRPRASDYSPVQSGGGRPSGNSYQQGQGRTDQQQSGGYGNGGNQQQSARRGKKQRPQCQLCGYWGHDAFDCKNRFNQDFIRNNNSRRSGNAASTTSNNSLPPWLMDSGATDHITNDLERLHVHERYTGKDNVQVANVVATVDAVQDPSDLAASDAAIAPVLDVPSTSTSDVHGMGTPSHAPGTTPSPPVWQQSTPQGPSSPDSPAPVVSPAAPGASGASPGLAASPGVPGASPGDAPASAVSLPGAPSSGDSSGAPPSSLSHAPAHPMVTRHRGHTRREKAYTDGTVRYDVRRPALFAAPTSHRDALREPAWRSAMADEFSDLCQTRTWVLVPRPPGVNIVGSKWVFKTKHKPDGSIEKHKARLVARGFTQQHGLDYGETFSPVVKPATVRLVLSLAVSRGWVLRQVDVSNAFLHGYLQEDVYMQQPPGFEDTRFPSHVCKLQRALYGVKQSPRAWYARLSSRLHQLGFISSKADTSLFVFSQGSVHLYMLVYVDDIVIASSSSAAVDKLVQALSDTFPIKDLGPLAYFLGLEASRNSGGMTLTQRKYALDLLHKVGMENCKSTSTPLVTTERLSRDTGTTLGTEDSFRYRSIVGGLQYLTLTRPDISFAVNKVCLFLSQPTEVHWEAVKRILRYVKGTLDTGLKFRKSSAMGISIFTDADWAGDVDDRRSTGGAATPSNPSSPPTKGEEEGGAVGLDGQEEEEDSDAKWARLEALEAADYAAATMKEARARARSEAEPRRPFTDGEEDPNDQSSDWNSSSSDASTGSTSSKEEEVPLSPLVKVIGFSPVSAMSSPAWIWNVSYMSVEDMDSGVRNLLDGELHIWPAKRWIVLVDAEGTPIIDYRNDFDIAQAVATFGQYHTWNNNDPVMDRVLVYASFPSPQLVPRDVVFGKFATVGGVKESWTAPVYILTAEFADALPADEDQMPPDGNPHPFPGELQANNNMFVNPQFPEIGWDAVQDVGHDQQGNQGGPHGQQGGWGLGNNVQHDGWGLVNNEQPGAWEQDQVILHDIQESMVLNMSDSSGSSVNMMEVQQQQQDDGLQMLHNVLNIGMVHTVVGPALPPDMLGTQSYERFLESGGLQMEVSVPGGSVTSTVEIGQDFHGFLQHEVLTPRAKKKRAKATAPLVQSAERRFTRSCLKLDGYRPTPVLAVQPKIRKKVRAKNLLVTMEKEAEEQQQGQKEEVKRNEEQAVPVPPIPLALLQSVGHSLGIAPDKLSKEQLEAGPDDEQGKESSNE</sequence>
<dbReference type="Pfam" id="PF14223">
    <property type="entry name" value="Retrotran_gag_2"/>
    <property type="match status" value="1"/>
</dbReference>
<feature type="compositionally biased region" description="Low complexity" evidence="1">
    <location>
        <begin position="998"/>
        <end position="1014"/>
    </location>
</feature>
<organism evidence="3 4">
    <name type="scientific">Lolium multiflorum</name>
    <name type="common">Italian ryegrass</name>
    <name type="synonym">Lolium perenne subsp. multiflorum</name>
    <dbReference type="NCBI Taxonomy" id="4521"/>
    <lineage>
        <taxon>Eukaryota</taxon>
        <taxon>Viridiplantae</taxon>
        <taxon>Streptophyta</taxon>
        <taxon>Embryophyta</taxon>
        <taxon>Tracheophyta</taxon>
        <taxon>Spermatophyta</taxon>
        <taxon>Magnoliopsida</taxon>
        <taxon>Liliopsida</taxon>
        <taxon>Poales</taxon>
        <taxon>Poaceae</taxon>
        <taxon>BOP clade</taxon>
        <taxon>Pooideae</taxon>
        <taxon>Poodae</taxon>
        <taxon>Poeae</taxon>
        <taxon>Poeae Chloroplast Group 2 (Poeae type)</taxon>
        <taxon>Loliodinae</taxon>
        <taxon>Loliinae</taxon>
        <taxon>Lolium</taxon>
    </lineage>
</organism>
<comment type="caution">
    <text evidence="3">The sequence shown here is derived from an EMBL/GenBank/DDBJ whole genome shotgun (WGS) entry which is preliminary data.</text>
</comment>
<reference evidence="3" key="1">
    <citation type="submission" date="2023-07" db="EMBL/GenBank/DDBJ databases">
        <title>A chromosome-level genome assembly of Lolium multiflorum.</title>
        <authorList>
            <person name="Chen Y."/>
            <person name="Copetti D."/>
            <person name="Kolliker R."/>
            <person name="Studer B."/>
        </authorList>
    </citation>
    <scope>NUCLEOTIDE SEQUENCE</scope>
    <source>
        <strain evidence="3">02402/16</strain>
        <tissue evidence="3">Leaf</tissue>
    </source>
</reference>
<dbReference type="Pfam" id="PF07727">
    <property type="entry name" value="RVT_2"/>
    <property type="match status" value="1"/>
</dbReference>
<feature type="compositionally biased region" description="Basic and acidic residues" evidence="1">
    <location>
        <begin position="1424"/>
        <end position="1433"/>
    </location>
</feature>
<feature type="compositionally biased region" description="Low complexity" evidence="1">
    <location>
        <begin position="325"/>
        <end position="343"/>
    </location>
</feature>
<dbReference type="InterPro" id="IPR013103">
    <property type="entry name" value="RVT_2"/>
</dbReference>
<evidence type="ECO:0000256" key="1">
    <source>
        <dbReference type="SAM" id="MobiDB-lite"/>
    </source>
</evidence>
<feature type="region of interest" description="Disordered" evidence="1">
    <location>
        <begin position="1455"/>
        <end position="1480"/>
    </location>
</feature>
<name>A0AAD8W6E1_LOLMU</name>
<feature type="region of interest" description="Disordered" evidence="1">
    <location>
        <begin position="912"/>
        <end position="951"/>
    </location>
</feature>
<evidence type="ECO:0000259" key="2">
    <source>
        <dbReference type="Pfam" id="PF07727"/>
    </source>
</evidence>
<feature type="compositionally biased region" description="Low complexity" evidence="1">
    <location>
        <begin position="441"/>
        <end position="511"/>
    </location>
</feature>
<accession>A0AAD8W6E1</accession>
<dbReference type="Proteomes" id="UP001231189">
    <property type="component" value="Unassembled WGS sequence"/>
</dbReference>
<feature type="region of interest" description="Disordered" evidence="1">
    <location>
        <begin position="1415"/>
        <end position="1436"/>
    </location>
</feature>
<feature type="region of interest" description="Disordered" evidence="1">
    <location>
        <begin position="325"/>
        <end position="348"/>
    </location>
</feature>